<dbReference type="Proteomes" id="UP000813385">
    <property type="component" value="Unassembled WGS sequence"/>
</dbReference>
<dbReference type="Gene3D" id="3.40.50.300">
    <property type="entry name" value="P-loop containing nucleotide triphosphate hydrolases"/>
    <property type="match status" value="2"/>
</dbReference>
<keyword evidence="3" id="KW-0067">ATP-binding</keyword>
<feature type="compositionally biased region" description="Basic and acidic residues" evidence="4">
    <location>
        <begin position="798"/>
        <end position="813"/>
    </location>
</feature>
<sequence>MVNQRGSPRPLVRSQDPKEDSIAKQPTSKEAHRGAAGNEDDLLARFNSLRVADPTSQDRQPASANTSARRSETADVVEIERPTWNATRPPVPSTKERDDALSSFFSDKGRRDPFHSGHGHKFGQPGKMVSSLKQKAAGVFNDRRSRPEHHRDSEKHRIAAPAAPTYPDRKPEAPRFFSSIGPDANPATYKAPEVFGEAEFYTDPTKASADLKALLEGGMDEDEDQETDPNNKKIEGEIDSDGALEGLEVKLLPHQVEGVEWMKGRELGPVKRGRVPKGGILADDMGLGKTLQTIAVILSNQKPAPGDKRWKKHFEGIAKTTLVVAPLALIRQWESEIKDKVSKSHGLKVCVHHGPQRTKRFSDLALYDVVVTTYQVLVSEYGHSSDEEDGVKAGCFGLHWWRVVLDEAHSIKNRNAKSTKACYALRSEYRWCLSGTPMQNSLEELQSLIKFLRIKPYDNLAEWKDQIEKPLKNGKGHVAIRRLHSILRCFMKRRTKEILKKDGALNPGGKPTAEDDKSGPGFKVTERKIVKISASFSPAERRFYDRLEARADESLERMEKGGMNYVNALVLLLRLRQACNHPKLVEGKIDKDKDALSGDASQKTANASVDDLADMFGDMGIAAKTCGICGRQLPKDITRGNQDICQECYDDLAYFKENESTQRKKPTSSKSKKKALPQEEKKREKTQPAPAPRHRRQRNRKTVLDSDDEEDEGDWLVPEDQQGELRLGRAGGEEDENAEGGGQWLGDDSLQRSDDETEASNLSSFVVHDESTAKVKADANSDSEDSLASVSAILSQAEQKKRQSKADRSRTVDSESSDDEDTGVDESDVDSTADETIFQPMGEASQILASAKIRQMMQILHNEVHEHKFIVFSQFTSMMDLIEPFFRKEGFKFTRYDGGMKNDEREESLGRLRNDPNTRILLCSLKCGSLGLNLTAATRVIIVEPFWNPFIEEQAIDRVHRLTQKIDVVVYKLTVEQTVEERILDLQEKKRLLAETAIEGGMKKNVLKLGFNEIMDLFRRDHQGDPTAGSQVDATIVPKGTVLKAKPKKTAEDSVFGRRW</sequence>
<dbReference type="GO" id="GO:0005524">
    <property type="term" value="F:ATP binding"/>
    <property type="evidence" value="ECO:0007669"/>
    <property type="project" value="UniProtKB-KW"/>
</dbReference>
<dbReference type="SMART" id="SM00490">
    <property type="entry name" value="HELICc"/>
    <property type="match status" value="1"/>
</dbReference>
<feature type="compositionally biased region" description="Basic and acidic residues" evidence="4">
    <location>
        <begin position="676"/>
        <end position="686"/>
    </location>
</feature>
<dbReference type="SUPFAM" id="SSF52540">
    <property type="entry name" value="P-loop containing nucleoside triphosphate hydrolases"/>
    <property type="match status" value="2"/>
</dbReference>
<dbReference type="PANTHER" id="PTHR45626:SF14">
    <property type="entry name" value="ATP-DEPENDENT DNA HELICASE (EUROFUNG)"/>
    <property type="match status" value="1"/>
</dbReference>
<dbReference type="Pfam" id="PF00271">
    <property type="entry name" value="Helicase_C"/>
    <property type="match status" value="1"/>
</dbReference>
<gene>
    <name evidence="7" type="ORF">B0T11DRAFT_249537</name>
</gene>
<dbReference type="PROSITE" id="PS51192">
    <property type="entry name" value="HELICASE_ATP_BIND_1"/>
    <property type="match status" value="1"/>
</dbReference>
<dbReference type="EMBL" id="JAGPXD010000001">
    <property type="protein sequence ID" value="KAH7375286.1"/>
    <property type="molecule type" value="Genomic_DNA"/>
</dbReference>
<dbReference type="GO" id="GO:0008094">
    <property type="term" value="F:ATP-dependent activity, acting on DNA"/>
    <property type="evidence" value="ECO:0007669"/>
    <property type="project" value="TreeGrafter"/>
</dbReference>
<proteinExistence type="predicted"/>
<evidence type="ECO:0000256" key="4">
    <source>
        <dbReference type="SAM" id="MobiDB-lite"/>
    </source>
</evidence>
<dbReference type="FunFam" id="3.40.50.10810:FF:000053">
    <property type="entry name" value="SNF2 family helicase/ATPase, putative"/>
    <property type="match status" value="1"/>
</dbReference>
<dbReference type="SMART" id="SM00487">
    <property type="entry name" value="DEXDc"/>
    <property type="match status" value="1"/>
</dbReference>
<dbReference type="CDD" id="cd18793">
    <property type="entry name" value="SF2_C_SNF"/>
    <property type="match status" value="1"/>
</dbReference>
<feature type="compositionally biased region" description="Acidic residues" evidence="4">
    <location>
        <begin position="705"/>
        <end position="714"/>
    </location>
</feature>
<feature type="region of interest" description="Disordered" evidence="4">
    <location>
        <begin position="1"/>
        <end position="127"/>
    </location>
</feature>
<dbReference type="InterPro" id="IPR000330">
    <property type="entry name" value="SNF2_N"/>
</dbReference>
<keyword evidence="8" id="KW-1185">Reference proteome</keyword>
<organism evidence="7 8">
    <name type="scientific">Plectosphaerella cucumerina</name>
    <dbReference type="NCBI Taxonomy" id="40658"/>
    <lineage>
        <taxon>Eukaryota</taxon>
        <taxon>Fungi</taxon>
        <taxon>Dikarya</taxon>
        <taxon>Ascomycota</taxon>
        <taxon>Pezizomycotina</taxon>
        <taxon>Sordariomycetes</taxon>
        <taxon>Hypocreomycetidae</taxon>
        <taxon>Glomerellales</taxon>
        <taxon>Plectosphaerellaceae</taxon>
        <taxon>Plectosphaerella</taxon>
    </lineage>
</organism>
<feature type="compositionally biased region" description="Acidic residues" evidence="4">
    <location>
        <begin position="815"/>
        <end position="831"/>
    </location>
</feature>
<dbReference type="InterPro" id="IPR049730">
    <property type="entry name" value="SNF2/RAD54-like_C"/>
</dbReference>
<dbReference type="InterPro" id="IPR014001">
    <property type="entry name" value="Helicase_ATP-bd"/>
</dbReference>
<feature type="compositionally biased region" description="Polar residues" evidence="4">
    <location>
        <begin position="54"/>
        <end position="68"/>
    </location>
</feature>
<dbReference type="OrthoDB" id="423559at2759"/>
<evidence type="ECO:0000256" key="2">
    <source>
        <dbReference type="ARBA" id="ARBA00022801"/>
    </source>
</evidence>
<feature type="region of interest" description="Disordered" evidence="4">
    <location>
        <begin position="659"/>
        <end position="765"/>
    </location>
</feature>
<evidence type="ECO:0000259" key="5">
    <source>
        <dbReference type="PROSITE" id="PS51192"/>
    </source>
</evidence>
<feature type="domain" description="Helicase ATP-binding" evidence="5">
    <location>
        <begin position="270"/>
        <end position="455"/>
    </location>
</feature>
<feature type="domain" description="Helicase C-terminal" evidence="6">
    <location>
        <begin position="852"/>
        <end position="1010"/>
    </location>
</feature>
<accession>A0A8K0X7W0</accession>
<feature type="compositionally biased region" description="Basic and acidic residues" evidence="4">
    <location>
        <begin position="69"/>
        <end position="81"/>
    </location>
</feature>
<dbReference type="InterPro" id="IPR001650">
    <property type="entry name" value="Helicase_C-like"/>
</dbReference>
<dbReference type="GO" id="GO:0005634">
    <property type="term" value="C:nucleus"/>
    <property type="evidence" value="ECO:0007669"/>
    <property type="project" value="TreeGrafter"/>
</dbReference>
<keyword evidence="1" id="KW-0547">Nucleotide-binding</keyword>
<dbReference type="GO" id="GO:0006281">
    <property type="term" value="P:DNA repair"/>
    <property type="evidence" value="ECO:0007669"/>
    <property type="project" value="TreeGrafter"/>
</dbReference>
<feature type="compositionally biased region" description="Basic residues" evidence="4">
    <location>
        <begin position="692"/>
        <end position="701"/>
    </location>
</feature>
<dbReference type="Gene3D" id="3.40.50.10810">
    <property type="entry name" value="Tandem AAA-ATPase domain"/>
    <property type="match status" value="1"/>
</dbReference>
<dbReference type="PANTHER" id="PTHR45626">
    <property type="entry name" value="TRANSCRIPTION TERMINATION FACTOR 2-RELATED"/>
    <property type="match status" value="1"/>
</dbReference>
<evidence type="ECO:0000313" key="8">
    <source>
        <dbReference type="Proteomes" id="UP000813385"/>
    </source>
</evidence>
<feature type="compositionally biased region" description="Basic and acidic residues" evidence="4">
    <location>
        <begin position="15"/>
        <end position="33"/>
    </location>
</feature>
<comment type="caution">
    <text evidence="7">The sequence shown here is derived from an EMBL/GenBank/DDBJ whole genome shotgun (WGS) entry which is preliminary data.</text>
</comment>
<evidence type="ECO:0000256" key="3">
    <source>
        <dbReference type="ARBA" id="ARBA00022840"/>
    </source>
</evidence>
<reference evidence="7" key="1">
    <citation type="journal article" date="2021" name="Nat. Commun.">
        <title>Genetic determinants of endophytism in the Arabidopsis root mycobiome.</title>
        <authorList>
            <person name="Mesny F."/>
            <person name="Miyauchi S."/>
            <person name="Thiergart T."/>
            <person name="Pickel B."/>
            <person name="Atanasova L."/>
            <person name="Karlsson M."/>
            <person name="Huettel B."/>
            <person name="Barry K.W."/>
            <person name="Haridas S."/>
            <person name="Chen C."/>
            <person name="Bauer D."/>
            <person name="Andreopoulos W."/>
            <person name="Pangilinan J."/>
            <person name="LaButti K."/>
            <person name="Riley R."/>
            <person name="Lipzen A."/>
            <person name="Clum A."/>
            <person name="Drula E."/>
            <person name="Henrissat B."/>
            <person name="Kohler A."/>
            <person name="Grigoriev I.V."/>
            <person name="Martin F.M."/>
            <person name="Hacquard S."/>
        </authorList>
    </citation>
    <scope>NUCLEOTIDE SEQUENCE</scope>
    <source>
        <strain evidence="7">MPI-CAGE-AT-0016</strain>
    </source>
</reference>
<dbReference type="InterPro" id="IPR050628">
    <property type="entry name" value="SNF2_RAD54_helicase_TF"/>
</dbReference>
<protein>
    <submittedName>
        <fullName evidence="7">SNF2 family domain-containing protein</fullName>
    </submittedName>
</protein>
<dbReference type="InterPro" id="IPR027417">
    <property type="entry name" value="P-loop_NTPase"/>
</dbReference>
<evidence type="ECO:0000256" key="1">
    <source>
        <dbReference type="ARBA" id="ARBA00022741"/>
    </source>
</evidence>
<evidence type="ECO:0000259" key="6">
    <source>
        <dbReference type="PROSITE" id="PS51194"/>
    </source>
</evidence>
<feature type="region of interest" description="Disordered" evidence="4">
    <location>
        <begin position="797"/>
        <end position="831"/>
    </location>
</feature>
<dbReference type="AlphaFoldDB" id="A0A8K0X7W0"/>
<dbReference type="Pfam" id="PF00176">
    <property type="entry name" value="SNF2-rel_dom"/>
    <property type="match status" value="1"/>
</dbReference>
<name>A0A8K0X7W0_9PEZI</name>
<dbReference type="InterPro" id="IPR038718">
    <property type="entry name" value="SNF2-like_sf"/>
</dbReference>
<evidence type="ECO:0000313" key="7">
    <source>
        <dbReference type="EMBL" id="KAH7375286.1"/>
    </source>
</evidence>
<feature type="compositionally biased region" description="Basic residues" evidence="4">
    <location>
        <begin position="663"/>
        <end position="675"/>
    </location>
</feature>
<dbReference type="CDD" id="cd18008">
    <property type="entry name" value="DEXDc_SHPRH-like"/>
    <property type="match status" value="1"/>
</dbReference>
<dbReference type="GO" id="GO:0016787">
    <property type="term" value="F:hydrolase activity"/>
    <property type="evidence" value="ECO:0007669"/>
    <property type="project" value="UniProtKB-KW"/>
</dbReference>
<dbReference type="PROSITE" id="PS51194">
    <property type="entry name" value="HELICASE_CTER"/>
    <property type="match status" value="1"/>
</dbReference>
<keyword evidence="2" id="KW-0378">Hydrolase</keyword>